<sequence>MLKYRDRGIIPGAPIQFQSFIQETHNVSSSHVSIYIGILPSPFLRPIRFSFAYFNHTKTILLGVNWTINLDIGYLGCLFSGVGESSFQAIAPPFIDQFTPESKRTLWLGIFYGAIAVGRVFFQLKSGLDNWMGLWIFYYSNCDGTNTFAYCKFIPDKFNAPLGQKNTKDIEEALLDIQNESICKSKSFWQETLDNLNHHFTSQQHLVMLGLVSFASAIKIGYGLLDDSIASTAFDGFLLVAGLAGSPLGGYVVDQLCRSNPKYK</sequence>
<gene>
    <name evidence="2" type="ORF">THRCLA_22183</name>
</gene>
<dbReference type="EMBL" id="JNBS01002149">
    <property type="protein sequence ID" value="OQR95036.1"/>
    <property type="molecule type" value="Genomic_DNA"/>
</dbReference>
<dbReference type="Proteomes" id="UP000243217">
    <property type="component" value="Unassembled WGS sequence"/>
</dbReference>
<evidence type="ECO:0000313" key="2">
    <source>
        <dbReference type="EMBL" id="OQR95036.1"/>
    </source>
</evidence>
<feature type="transmembrane region" description="Helical" evidence="1">
    <location>
        <begin position="237"/>
        <end position="257"/>
    </location>
</feature>
<evidence type="ECO:0000313" key="3">
    <source>
        <dbReference type="Proteomes" id="UP000243217"/>
    </source>
</evidence>
<evidence type="ECO:0000256" key="1">
    <source>
        <dbReference type="SAM" id="Phobius"/>
    </source>
</evidence>
<dbReference type="OrthoDB" id="6770063at2759"/>
<organism evidence="2 3">
    <name type="scientific">Thraustotheca clavata</name>
    <dbReference type="NCBI Taxonomy" id="74557"/>
    <lineage>
        <taxon>Eukaryota</taxon>
        <taxon>Sar</taxon>
        <taxon>Stramenopiles</taxon>
        <taxon>Oomycota</taxon>
        <taxon>Saprolegniomycetes</taxon>
        <taxon>Saprolegniales</taxon>
        <taxon>Achlyaceae</taxon>
        <taxon>Thraustotheca</taxon>
    </lineage>
</organism>
<keyword evidence="1" id="KW-0812">Transmembrane</keyword>
<dbReference type="AlphaFoldDB" id="A0A1V9ZAM2"/>
<accession>A0A1V9ZAM2</accession>
<keyword evidence="1" id="KW-1133">Transmembrane helix</keyword>
<feature type="transmembrane region" description="Helical" evidence="1">
    <location>
        <begin position="206"/>
        <end position="225"/>
    </location>
</feature>
<comment type="caution">
    <text evidence="2">The sequence shown here is derived from an EMBL/GenBank/DDBJ whole genome shotgun (WGS) entry which is preliminary data.</text>
</comment>
<dbReference type="InterPro" id="IPR036259">
    <property type="entry name" value="MFS_trans_sf"/>
</dbReference>
<name>A0A1V9ZAM2_9STRA</name>
<keyword evidence="3" id="KW-1185">Reference proteome</keyword>
<dbReference type="SUPFAM" id="SSF103473">
    <property type="entry name" value="MFS general substrate transporter"/>
    <property type="match status" value="1"/>
</dbReference>
<keyword evidence="1" id="KW-0472">Membrane</keyword>
<protein>
    <submittedName>
        <fullName evidence="2">Major Facilitator Superfamily (MFS)</fullName>
    </submittedName>
</protein>
<proteinExistence type="predicted"/>
<feature type="transmembrane region" description="Helical" evidence="1">
    <location>
        <begin position="105"/>
        <end position="122"/>
    </location>
</feature>
<reference evidence="2 3" key="1">
    <citation type="journal article" date="2014" name="Genome Biol. Evol.">
        <title>The secreted proteins of Achlya hypogyna and Thraustotheca clavata identify the ancestral oomycete secretome and reveal gene acquisitions by horizontal gene transfer.</title>
        <authorList>
            <person name="Misner I."/>
            <person name="Blouin N."/>
            <person name="Leonard G."/>
            <person name="Richards T.A."/>
            <person name="Lane C.E."/>
        </authorList>
    </citation>
    <scope>NUCLEOTIDE SEQUENCE [LARGE SCALE GENOMIC DNA]</scope>
    <source>
        <strain evidence="2 3">ATCC 34112</strain>
    </source>
</reference>
<dbReference type="STRING" id="74557.A0A1V9ZAM2"/>